<feature type="non-terminal residue" evidence="2">
    <location>
        <position position="1"/>
    </location>
</feature>
<sequence length="95" mass="11284">WDLSATKIFLEAAVTEVEKGNFRKTSFNKEGWMNLLQAFNEARGHNCVLVQMKNKWNRLRDYWTLYKKISGMAGIERGPDGWTIQMDSEWWKLRI</sequence>
<keyword evidence="3" id="KW-1185">Reference proteome</keyword>
<dbReference type="PANTHER" id="PTHR31704">
    <property type="entry name" value="MYB/SANT-LIKE DNA-BINDING DOMAIN PROTEIN-RELATED"/>
    <property type="match status" value="1"/>
</dbReference>
<accession>S8DPK7</accession>
<organism evidence="2 3">
    <name type="scientific">Genlisea aurea</name>
    <dbReference type="NCBI Taxonomy" id="192259"/>
    <lineage>
        <taxon>Eukaryota</taxon>
        <taxon>Viridiplantae</taxon>
        <taxon>Streptophyta</taxon>
        <taxon>Embryophyta</taxon>
        <taxon>Tracheophyta</taxon>
        <taxon>Spermatophyta</taxon>
        <taxon>Magnoliopsida</taxon>
        <taxon>eudicotyledons</taxon>
        <taxon>Gunneridae</taxon>
        <taxon>Pentapetalae</taxon>
        <taxon>asterids</taxon>
        <taxon>lamiids</taxon>
        <taxon>Lamiales</taxon>
        <taxon>Lentibulariaceae</taxon>
        <taxon>Genlisea</taxon>
    </lineage>
</organism>
<proteinExistence type="predicted"/>
<protein>
    <recommendedName>
        <fullName evidence="1">Myb/SANT-like domain-containing protein</fullName>
    </recommendedName>
</protein>
<dbReference type="PANTHER" id="PTHR31704:SF37">
    <property type="entry name" value="HEAT SHOCK PROTEIN"/>
    <property type="match status" value="1"/>
</dbReference>
<dbReference type="Pfam" id="PF12776">
    <property type="entry name" value="Myb_DNA-bind_3"/>
    <property type="match status" value="1"/>
</dbReference>
<dbReference type="EMBL" id="AUSU01006630">
    <property type="protein sequence ID" value="EPS61727.1"/>
    <property type="molecule type" value="Genomic_DNA"/>
</dbReference>
<dbReference type="InterPro" id="IPR024752">
    <property type="entry name" value="Myb/SANT-like_dom"/>
</dbReference>
<dbReference type="AlphaFoldDB" id="S8DPK7"/>
<comment type="caution">
    <text evidence="2">The sequence shown here is derived from an EMBL/GenBank/DDBJ whole genome shotgun (WGS) entry which is preliminary data.</text>
</comment>
<dbReference type="Proteomes" id="UP000015453">
    <property type="component" value="Unassembled WGS sequence"/>
</dbReference>
<feature type="domain" description="Myb/SANT-like" evidence="1">
    <location>
        <begin position="1"/>
        <end position="92"/>
    </location>
</feature>
<reference evidence="2 3" key="1">
    <citation type="journal article" date="2013" name="BMC Genomics">
        <title>The miniature genome of a carnivorous plant Genlisea aurea contains a low number of genes and short non-coding sequences.</title>
        <authorList>
            <person name="Leushkin E.V."/>
            <person name="Sutormin R.A."/>
            <person name="Nabieva E.R."/>
            <person name="Penin A.A."/>
            <person name="Kondrashov A.S."/>
            <person name="Logacheva M.D."/>
        </authorList>
    </citation>
    <scope>NUCLEOTIDE SEQUENCE [LARGE SCALE GENOMIC DNA]</scope>
</reference>
<name>S8DPK7_9LAMI</name>
<feature type="non-terminal residue" evidence="2">
    <location>
        <position position="95"/>
    </location>
</feature>
<evidence type="ECO:0000313" key="2">
    <source>
        <dbReference type="EMBL" id="EPS61727.1"/>
    </source>
</evidence>
<gene>
    <name evidence="2" type="ORF">M569_13068</name>
</gene>
<dbReference type="OrthoDB" id="1732802at2759"/>
<evidence type="ECO:0000259" key="1">
    <source>
        <dbReference type="Pfam" id="PF12776"/>
    </source>
</evidence>
<evidence type="ECO:0000313" key="3">
    <source>
        <dbReference type="Proteomes" id="UP000015453"/>
    </source>
</evidence>